<protein>
    <recommendedName>
        <fullName evidence="4">ABC transporter permease</fullName>
    </recommendedName>
</protein>
<dbReference type="PANTHER" id="PTHR37305">
    <property type="entry name" value="INTEGRAL MEMBRANE PROTEIN-RELATED"/>
    <property type="match status" value="1"/>
</dbReference>
<evidence type="ECO:0000256" key="1">
    <source>
        <dbReference type="SAM" id="Phobius"/>
    </source>
</evidence>
<reference evidence="2 3" key="1">
    <citation type="journal article" date="2014" name="BMC Genomics">
        <title>Comparison of environmental and isolate Sulfobacillus genomes reveals diverse carbon, sulfur, nitrogen, and hydrogen metabolisms.</title>
        <authorList>
            <person name="Justice N.B."/>
            <person name="Norman A."/>
            <person name="Brown C.T."/>
            <person name="Singh A."/>
            <person name="Thomas B.C."/>
            <person name="Banfield J.F."/>
        </authorList>
    </citation>
    <scope>NUCLEOTIDE SEQUENCE [LARGE SCALE GENOMIC DNA]</scope>
    <source>
        <strain evidence="2">AMDSBA1</strain>
    </source>
</reference>
<dbReference type="Proteomes" id="UP000242699">
    <property type="component" value="Unassembled WGS sequence"/>
</dbReference>
<gene>
    <name evidence="2" type="ORF">C7B43_14435</name>
</gene>
<evidence type="ECO:0008006" key="4">
    <source>
        <dbReference type="Google" id="ProtNLM"/>
    </source>
</evidence>
<dbReference type="AlphaFoldDB" id="A0A2T2WVH5"/>
<feature type="transmembrane region" description="Helical" evidence="1">
    <location>
        <begin position="274"/>
        <end position="295"/>
    </location>
</feature>
<dbReference type="GO" id="GO:0140359">
    <property type="term" value="F:ABC-type transporter activity"/>
    <property type="evidence" value="ECO:0007669"/>
    <property type="project" value="InterPro"/>
</dbReference>
<name>A0A2T2WVH5_9FIRM</name>
<evidence type="ECO:0000313" key="2">
    <source>
        <dbReference type="EMBL" id="PSR26233.1"/>
    </source>
</evidence>
<keyword evidence="1" id="KW-1133">Transmembrane helix</keyword>
<dbReference type="EMBL" id="PXYT01000039">
    <property type="protein sequence ID" value="PSR26233.1"/>
    <property type="molecule type" value="Genomic_DNA"/>
</dbReference>
<dbReference type="Pfam" id="PF12679">
    <property type="entry name" value="ABC2_membrane_2"/>
    <property type="match status" value="1"/>
</dbReference>
<accession>A0A2T2WVH5</accession>
<keyword evidence="1" id="KW-0472">Membrane</keyword>
<comment type="caution">
    <text evidence="2">The sequence shown here is derived from an EMBL/GenBank/DDBJ whole genome shotgun (WGS) entry which is preliminary data.</text>
</comment>
<keyword evidence="1" id="KW-0812">Transmembrane</keyword>
<sequence>MSRHSIGWALYHNELEKLWAHRARVLLIAFILIVLGGSFIVYNSHQSAKTMQRQTIAMMQSQVATLHHQIKQSSGTHKAMLVTELKGDEQGLRQMTSQHNTLNVASQIKMLKTELKHSPLASQGPDREELAQYQSMASHGIRSYNPNAENGFRLAGQVFSNPAMMVFALLAVGLAADRISSEVEGGTLGGLLLHAPYRLKVYLAKLLASLTVIWGFMAAAAVGFFIAGSAFFGIGSAQVPHVVGIRVNILPGSPAQVQVPVQTFHLLPQWSYDLLSLALAMIAMGALVAIALMISILTRSTVIALIIGALLVVSGALSHLLGFFAAWDPVVQLPLMADWTRKATAQFSIHGFSLESGLMVVFTWTAAAIVVGLWYAQRLDV</sequence>
<dbReference type="GO" id="GO:0005886">
    <property type="term" value="C:plasma membrane"/>
    <property type="evidence" value="ECO:0007669"/>
    <property type="project" value="UniProtKB-SubCell"/>
</dbReference>
<evidence type="ECO:0000313" key="3">
    <source>
        <dbReference type="Proteomes" id="UP000242699"/>
    </source>
</evidence>
<feature type="transmembrane region" description="Helical" evidence="1">
    <location>
        <begin position="206"/>
        <end position="234"/>
    </location>
</feature>
<proteinExistence type="predicted"/>
<feature type="transmembrane region" description="Helical" evidence="1">
    <location>
        <begin position="357"/>
        <end position="376"/>
    </location>
</feature>
<organism evidence="2 3">
    <name type="scientific">Sulfobacillus benefaciens</name>
    <dbReference type="NCBI Taxonomy" id="453960"/>
    <lineage>
        <taxon>Bacteria</taxon>
        <taxon>Bacillati</taxon>
        <taxon>Bacillota</taxon>
        <taxon>Clostridia</taxon>
        <taxon>Eubacteriales</taxon>
        <taxon>Clostridiales Family XVII. Incertae Sedis</taxon>
        <taxon>Sulfobacillus</taxon>
    </lineage>
</organism>
<feature type="transmembrane region" description="Helical" evidence="1">
    <location>
        <begin position="25"/>
        <end position="43"/>
    </location>
</feature>
<feature type="transmembrane region" description="Helical" evidence="1">
    <location>
        <begin position="302"/>
        <end position="327"/>
    </location>
</feature>
<dbReference type="PANTHER" id="PTHR37305:SF1">
    <property type="entry name" value="MEMBRANE PROTEIN"/>
    <property type="match status" value="1"/>
</dbReference>